<organism evidence="2 3">
    <name type="scientific">Haloarcula saliterrae</name>
    <dbReference type="NCBI Taxonomy" id="2950534"/>
    <lineage>
        <taxon>Archaea</taxon>
        <taxon>Methanobacteriati</taxon>
        <taxon>Methanobacteriota</taxon>
        <taxon>Stenosarchaea group</taxon>
        <taxon>Halobacteria</taxon>
        <taxon>Halobacteriales</taxon>
        <taxon>Haloarculaceae</taxon>
        <taxon>Haloarcula</taxon>
    </lineage>
</organism>
<evidence type="ECO:0000256" key="1">
    <source>
        <dbReference type="SAM" id="MobiDB-lite"/>
    </source>
</evidence>
<accession>A0ABU2FBX5</accession>
<proteinExistence type="predicted"/>
<dbReference type="InterPro" id="IPR017850">
    <property type="entry name" value="Alkaline_phosphatase_core_sf"/>
</dbReference>
<comment type="caution">
    <text evidence="2">The sequence shown here is derived from an EMBL/GenBank/DDBJ whole genome shotgun (WGS) entry which is preliminary data.</text>
</comment>
<name>A0ABU2FBX5_9EURY</name>
<gene>
    <name evidence="2" type="ORF">NDI56_10245</name>
</gene>
<feature type="region of interest" description="Disordered" evidence="1">
    <location>
        <begin position="276"/>
        <end position="308"/>
    </location>
</feature>
<evidence type="ECO:0000313" key="2">
    <source>
        <dbReference type="EMBL" id="MDS0259770.1"/>
    </source>
</evidence>
<protein>
    <recommendedName>
        <fullName evidence="4">Sulfatase N-terminal domain-containing protein</fullName>
    </recommendedName>
</protein>
<keyword evidence="3" id="KW-1185">Reference proteome</keyword>
<dbReference type="RefSeq" id="WP_310919413.1">
    <property type="nucleotide sequence ID" value="NZ_JAMQON010000002.1"/>
</dbReference>
<dbReference type="EMBL" id="JAMQON010000002">
    <property type="protein sequence ID" value="MDS0259770.1"/>
    <property type="molecule type" value="Genomic_DNA"/>
</dbReference>
<evidence type="ECO:0000313" key="3">
    <source>
        <dbReference type="Proteomes" id="UP001259659"/>
    </source>
</evidence>
<dbReference type="SUPFAM" id="SSF53649">
    <property type="entry name" value="Alkaline phosphatase-like"/>
    <property type="match status" value="1"/>
</dbReference>
<evidence type="ECO:0008006" key="4">
    <source>
        <dbReference type="Google" id="ProtNLM"/>
    </source>
</evidence>
<feature type="compositionally biased region" description="Basic and acidic residues" evidence="1">
    <location>
        <begin position="285"/>
        <end position="299"/>
    </location>
</feature>
<sequence length="308" mass="34789">MTAFDWLGRTLSYVRSQGLIPGLNKSAYEFKHGTAYRIDARWPGNAVFDSQWDVLIILDACRPDLLAEVSDNYDFLPKSPATIRSKGSGSLSWMERNFTDDWATEMTNTAYVSGNPFTDELVADGQFGYLDEVWRYGWDDEIGTVPARPITDRAIDTARTRDFDRLLVHYMQPHFPSIPDPVDSGIDIENFGDGWDSIWDDLAAGRISKDRVWKSYRANLNYVLDDVSLLLNNIDADTAVISADHGNAFGEFGFYGHPPYNPIPALRTVPWVETTATDSGSYEPTTERQTRRVTDDEVTSRLADLGYR</sequence>
<reference evidence="2 3" key="1">
    <citation type="submission" date="2022-06" db="EMBL/GenBank/DDBJ databases">
        <title>Haloarcula sp. a new haloarchaeum isolate from saline soil.</title>
        <authorList>
            <person name="Strakova D."/>
            <person name="Galisteo C."/>
            <person name="Sanchez-Porro C."/>
            <person name="Ventosa A."/>
        </authorList>
    </citation>
    <scope>NUCLEOTIDE SEQUENCE [LARGE SCALE GENOMIC DNA]</scope>
    <source>
        <strain evidence="2 3">S1CR25-12</strain>
    </source>
</reference>
<dbReference type="Gene3D" id="3.40.720.10">
    <property type="entry name" value="Alkaline Phosphatase, subunit A"/>
    <property type="match status" value="1"/>
</dbReference>
<dbReference type="Proteomes" id="UP001259659">
    <property type="component" value="Unassembled WGS sequence"/>
</dbReference>